<name>A0AA86SD84_9FABA</name>
<sequence>MHDLERHIVIHNYKTLYYEHLVRNYNTTCEIYVVHESEEEEQENSGQILVKFKVKPLGENCYLSHW</sequence>
<dbReference type="Proteomes" id="UP001189624">
    <property type="component" value="Chromosome 3"/>
</dbReference>
<dbReference type="Gramene" id="rna-AYBTSS11_LOCUS11758">
    <property type="protein sequence ID" value="CAJ1944145.1"/>
    <property type="gene ID" value="gene-AYBTSS11_LOCUS11758"/>
</dbReference>
<dbReference type="AlphaFoldDB" id="A0AA86SD84"/>
<accession>A0AA86SD84</accession>
<proteinExistence type="predicted"/>
<dbReference type="EMBL" id="OY731400">
    <property type="protein sequence ID" value="CAJ1944145.1"/>
    <property type="molecule type" value="Genomic_DNA"/>
</dbReference>
<organism evidence="1 2">
    <name type="scientific">Sphenostylis stenocarpa</name>
    <dbReference type="NCBI Taxonomy" id="92480"/>
    <lineage>
        <taxon>Eukaryota</taxon>
        <taxon>Viridiplantae</taxon>
        <taxon>Streptophyta</taxon>
        <taxon>Embryophyta</taxon>
        <taxon>Tracheophyta</taxon>
        <taxon>Spermatophyta</taxon>
        <taxon>Magnoliopsida</taxon>
        <taxon>eudicotyledons</taxon>
        <taxon>Gunneridae</taxon>
        <taxon>Pentapetalae</taxon>
        <taxon>rosids</taxon>
        <taxon>fabids</taxon>
        <taxon>Fabales</taxon>
        <taxon>Fabaceae</taxon>
        <taxon>Papilionoideae</taxon>
        <taxon>50 kb inversion clade</taxon>
        <taxon>NPAAA clade</taxon>
        <taxon>indigoferoid/millettioid clade</taxon>
        <taxon>Phaseoleae</taxon>
        <taxon>Sphenostylis</taxon>
    </lineage>
</organism>
<keyword evidence="2" id="KW-1185">Reference proteome</keyword>
<protein>
    <submittedName>
        <fullName evidence="1">Uncharacterized protein</fullName>
    </submittedName>
</protein>
<gene>
    <name evidence="1" type="ORF">AYBTSS11_LOCUS11758</name>
</gene>
<reference evidence="1" key="1">
    <citation type="submission" date="2023-10" db="EMBL/GenBank/DDBJ databases">
        <authorList>
            <person name="Domelevo Entfellner J.-B."/>
        </authorList>
    </citation>
    <scope>NUCLEOTIDE SEQUENCE</scope>
</reference>
<evidence type="ECO:0000313" key="1">
    <source>
        <dbReference type="EMBL" id="CAJ1944145.1"/>
    </source>
</evidence>
<evidence type="ECO:0000313" key="2">
    <source>
        <dbReference type="Proteomes" id="UP001189624"/>
    </source>
</evidence>